<reference evidence="2 3" key="1">
    <citation type="journal article" date="2019" name="Int. J. Syst. Evol. Microbiol.">
        <title>The Global Catalogue of Microorganisms (GCM) 10K type strain sequencing project: providing services to taxonomists for standard genome sequencing and annotation.</title>
        <authorList>
            <consortium name="The Broad Institute Genomics Platform"/>
            <consortium name="The Broad Institute Genome Sequencing Center for Infectious Disease"/>
            <person name="Wu L."/>
            <person name="Ma J."/>
        </authorList>
    </citation>
    <scope>NUCLEOTIDE SEQUENCE [LARGE SCALE GENOMIC DNA]</scope>
    <source>
        <strain evidence="2 3">CGMCC 1.12543</strain>
    </source>
</reference>
<dbReference type="EMBL" id="JBHSQH010000001">
    <property type="protein sequence ID" value="MFC5971228.1"/>
    <property type="molecule type" value="Genomic_DNA"/>
</dbReference>
<name>A0ABD5RLG2_9EURY</name>
<accession>A0ABD5RLG2</accession>
<evidence type="ECO:0000313" key="3">
    <source>
        <dbReference type="Proteomes" id="UP001596099"/>
    </source>
</evidence>
<sequence>MADPLDSTDALRQYLRASARLLAGSAVVGAVLGAVLYLALLATSDDPRGASTTAFALGALVFGFGTLGWSGSVLLGESVESAQRLRDTASDWSEADSRRAMARVAGAGAGSMAAVAVLGSVLTAL</sequence>
<gene>
    <name evidence="2" type="ORF">ACFPYI_07775</name>
</gene>
<dbReference type="InterPro" id="IPR055692">
    <property type="entry name" value="DUF7268"/>
</dbReference>
<keyword evidence="1" id="KW-0812">Transmembrane</keyword>
<keyword evidence="3" id="KW-1185">Reference proteome</keyword>
<feature type="transmembrane region" description="Helical" evidence="1">
    <location>
        <begin position="21"/>
        <end position="42"/>
    </location>
</feature>
<proteinExistence type="predicted"/>
<evidence type="ECO:0000256" key="1">
    <source>
        <dbReference type="SAM" id="Phobius"/>
    </source>
</evidence>
<feature type="transmembrane region" description="Helical" evidence="1">
    <location>
        <begin position="54"/>
        <end position="76"/>
    </location>
</feature>
<dbReference type="RefSeq" id="WP_247414136.1">
    <property type="nucleotide sequence ID" value="NZ_JALLGW010000001.1"/>
</dbReference>
<protein>
    <submittedName>
        <fullName evidence="2">Uncharacterized protein</fullName>
    </submittedName>
</protein>
<evidence type="ECO:0000313" key="2">
    <source>
        <dbReference type="EMBL" id="MFC5971228.1"/>
    </source>
</evidence>
<keyword evidence="1" id="KW-1133">Transmembrane helix</keyword>
<keyword evidence="1" id="KW-0472">Membrane</keyword>
<dbReference type="Proteomes" id="UP001596099">
    <property type="component" value="Unassembled WGS sequence"/>
</dbReference>
<organism evidence="2 3">
    <name type="scientific">Halomarina salina</name>
    <dbReference type="NCBI Taxonomy" id="1872699"/>
    <lineage>
        <taxon>Archaea</taxon>
        <taxon>Methanobacteriati</taxon>
        <taxon>Methanobacteriota</taxon>
        <taxon>Stenosarchaea group</taxon>
        <taxon>Halobacteria</taxon>
        <taxon>Halobacteriales</taxon>
        <taxon>Natronomonadaceae</taxon>
        <taxon>Halomarina</taxon>
    </lineage>
</organism>
<comment type="caution">
    <text evidence="2">The sequence shown here is derived from an EMBL/GenBank/DDBJ whole genome shotgun (WGS) entry which is preliminary data.</text>
</comment>
<feature type="transmembrane region" description="Helical" evidence="1">
    <location>
        <begin position="104"/>
        <end position="124"/>
    </location>
</feature>
<dbReference type="AlphaFoldDB" id="A0ABD5RLG2"/>
<dbReference type="Pfam" id="PF23930">
    <property type="entry name" value="DUF7268"/>
    <property type="match status" value="1"/>
</dbReference>